<dbReference type="AlphaFoldDB" id="A0A922T9D3"/>
<sequence>MADTLRLTISVRSQGHTTPLKDGTVALDGIEFEFIEVEPQIAAYRRMVRDLEFDVCELASTTYYIARSHGAPYRALPIFFERKFHHTGLVIRPDAGIAHPKDLEGKKVGVRAYSVTTGVWTRGVLQNEHGLDCSKVTWVVDDEEHVAQMVLPPNVEHAPEGQSLADLMAAGELQAGFTANAGIGRAGPPTEGWSASAKPVDSYPELISDAKAAEAQWYARTGILPMHSTLVIRDEILAARPDVAPRIYRAFLEAKEIYLKRLQTGEAASKQDEGRRKLMKIVGADPLPYGFAANLASIEALKLYAEQQQLMARDVPVDELFINEASF</sequence>
<organism evidence="2 3">
    <name type="scientific">Pseudorhizobium pelagicum</name>
    <dbReference type="NCBI Taxonomy" id="1509405"/>
    <lineage>
        <taxon>Bacteria</taxon>
        <taxon>Pseudomonadati</taxon>
        <taxon>Pseudomonadota</taxon>
        <taxon>Alphaproteobacteria</taxon>
        <taxon>Hyphomicrobiales</taxon>
        <taxon>Rhizobiaceae</taxon>
        <taxon>Rhizobium/Agrobacterium group</taxon>
        <taxon>Pseudorhizobium</taxon>
    </lineage>
</organism>
<feature type="domain" description="SsuA/THI5-like" evidence="1">
    <location>
        <begin position="46"/>
        <end position="149"/>
    </location>
</feature>
<name>A0A922T9D3_9HYPH</name>
<dbReference type="Pfam" id="PF09084">
    <property type="entry name" value="NMT1"/>
    <property type="match status" value="1"/>
</dbReference>
<dbReference type="Proteomes" id="UP000052167">
    <property type="component" value="Unassembled WGS sequence"/>
</dbReference>
<keyword evidence="3" id="KW-1185">Reference proteome</keyword>
<gene>
    <name evidence="2" type="ORF">GV68_02750</name>
</gene>
<dbReference type="SUPFAM" id="SSF53850">
    <property type="entry name" value="Periplasmic binding protein-like II"/>
    <property type="match status" value="1"/>
</dbReference>
<evidence type="ECO:0000259" key="1">
    <source>
        <dbReference type="Pfam" id="PF09084"/>
    </source>
</evidence>
<dbReference type="EMBL" id="JOKJ01000010">
    <property type="protein sequence ID" value="KEQ08238.1"/>
    <property type="molecule type" value="Genomic_DNA"/>
</dbReference>
<comment type="caution">
    <text evidence="2">The sequence shown here is derived from an EMBL/GenBank/DDBJ whole genome shotgun (WGS) entry which is preliminary data.</text>
</comment>
<dbReference type="Gene3D" id="3.40.190.10">
    <property type="entry name" value="Periplasmic binding protein-like II"/>
    <property type="match status" value="2"/>
</dbReference>
<protein>
    <submittedName>
        <fullName evidence="2">4,5-dihydroxyphthalate decarboxylase</fullName>
    </submittedName>
</protein>
<evidence type="ECO:0000313" key="3">
    <source>
        <dbReference type="Proteomes" id="UP000052167"/>
    </source>
</evidence>
<reference evidence="2 3" key="1">
    <citation type="submission" date="2014-06" db="EMBL/GenBank/DDBJ databases">
        <title>Rhizobium pelagicum/R2-400B4.</title>
        <authorList>
            <person name="Kimes N.E."/>
            <person name="Lopez-Perez M."/>
        </authorList>
    </citation>
    <scope>NUCLEOTIDE SEQUENCE [LARGE SCALE GENOMIC DNA]</scope>
    <source>
        <strain evidence="2 3">R2-400B4</strain>
    </source>
</reference>
<dbReference type="OrthoDB" id="8689594at2"/>
<dbReference type="RefSeq" id="WP_037168481.1">
    <property type="nucleotide sequence ID" value="NZ_JOKI01000024.1"/>
</dbReference>
<dbReference type="InterPro" id="IPR015168">
    <property type="entry name" value="SsuA/THI5"/>
</dbReference>
<evidence type="ECO:0000313" key="2">
    <source>
        <dbReference type="EMBL" id="KEQ08238.1"/>
    </source>
</evidence>
<accession>A0A922T9D3</accession>
<proteinExistence type="predicted"/>